<reference evidence="1 2" key="1">
    <citation type="journal article" date="2009" name="PLoS Genet.">
        <title>Genomic analysis of the basal lineage fungus Rhizopus oryzae reveals a whole-genome duplication.</title>
        <authorList>
            <person name="Ma L.-J."/>
            <person name="Ibrahim A.S."/>
            <person name="Skory C."/>
            <person name="Grabherr M.G."/>
            <person name="Burger G."/>
            <person name="Butler M."/>
            <person name="Elias M."/>
            <person name="Idnurm A."/>
            <person name="Lang B.F."/>
            <person name="Sone T."/>
            <person name="Abe A."/>
            <person name="Calvo S.E."/>
            <person name="Corrochano L.M."/>
            <person name="Engels R."/>
            <person name="Fu J."/>
            <person name="Hansberg W."/>
            <person name="Kim J.-M."/>
            <person name="Kodira C.D."/>
            <person name="Koehrsen M.J."/>
            <person name="Liu B."/>
            <person name="Miranda-Saavedra D."/>
            <person name="O'Leary S."/>
            <person name="Ortiz-Castellanos L."/>
            <person name="Poulter R."/>
            <person name="Rodriguez-Romero J."/>
            <person name="Ruiz-Herrera J."/>
            <person name="Shen Y.-Q."/>
            <person name="Zeng Q."/>
            <person name="Galagan J."/>
            <person name="Birren B.W."/>
            <person name="Cuomo C.A."/>
            <person name="Wickes B.L."/>
        </authorList>
    </citation>
    <scope>NUCLEOTIDE SEQUENCE [LARGE SCALE GENOMIC DNA]</scope>
    <source>
        <strain evidence="2">RA 99-880 / ATCC MYA-4621 / FGSC 9543 / NRRL 43880</strain>
    </source>
</reference>
<dbReference type="InParanoid" id="I1CP08"/>
<dbReference type="RefSeq" id="XP_067525584.1">
    <property type="nucleotide sequence ID" value="XM_067669483.1"/>
</dbReference>
<dbReference type="Proteomes" id="UP000009138">
    <property type="component" value="Unassembled WGS sequence"/>
</dbReference>
<keyword evidence="2" id="KW-1185">Reference proteome</keyword>
<sequence length="56" mass="6311">MVVRQYWRFQHEYFSSQFLSSFAVAHTLFQLNFLSVSASSIDVASAMAIGHALLSI</sequence>
<evidence type="ECO:0000313" key="1">
    <source>
        <dbReference type="EMBL" id="EIE90188.1"/>
    </source>
</evidence>
<name>I1CP08_RHIO9</name>
<organism evidence="1 2">
    <name type="scientific">Rhizopus delemar (strain RA 99-880 / ATCC MYA-4621 / FGSC 9543 / NRRL 43880)</name>
    <name type="common">Mucormycosis agent</name>
    <name type="synonym">Rhizopus arrhizus var. delemar</name>
    <dbReference type="NCBI Taxonomy" id="246409"/>
    <lineage>
        <taxon>Eukaryota</taxon>
        <taxon>Fungi</taxon>
        <taxon>Fungi incertae sedis</taxon>
        <taxon>Mucoromycota</taxon>
        <taxon>Mucoromycotina</taxon>
        <taxon>Mucoromycetes</taxon>
        <taxon>Mucorales</taxon>
        <taxon>Mucorineae</taxon>
        <taxon>Rhizopodaceae</taxon>
        <taxon>Rhizopus</taxon>
    </lineage>
</organism>
<dbReference type="VEuPathDB" id="FungiDB:RO3G_14899"/>
<evidence type="ECO:0000313" key="2">
    <source>
        <dbReference type="Proteomes" id="UP000009138"/>
    </source>
</evidence>
<dbReference type="GeneID" id="93621864"/>
<proteinExistence type="predicted"/>
<accession>I1CP08</accession>
<gene>
    <name evidence="1" type="ORF">RO3G_14899</name>
</gene>
<dbReference type="AlphaFoldDB" id="I1CP08"/>
<dbReference type="EMBL" id="CH476746">
    <property type="protein sequence ID" value="EIE90188.1"/>
    <property type="molecule type" value="Genomic_DNA"/>
</dbReference>
<protein>
    <submittedName>
        <fullName evidence="1">Uncharacterized protein</fullName>
    </submittedName>
</protein>